<dbReference type="SUPFAM" id="SSF53597">
    <property type="entry name" value="Dihydrofolate reductase-like"/>
    <property type="match status" value="1"/>
</dbReference>
<sequence length="183" mass="21187">MKKVIAAINMTLDGVFDHTAIQPDEEVHQHYTDLLKDSEVILYGRITFELMKYWQTFLKDPSEEKSMNDFAIAIDQIPKIVFSNKLKDTDWDTARLATQDIEKEVLALKESSEKDILLGSRSMIIQLMKWDLIDEYQFCVHPLIAGKGLSLFEEMHDRTLLKLIKTKIFSSGAIILYYEPLRG</sequence>
<dbReference type="EMBL" id="JBDJNQ010000010">
    <property type="protein sequence ID" value="MEN5379458.1"/>
    <property type="molecule type" value="Genomic_DNA"/>
</dbReference>
<dbReference type="Pfam" id="PF01872">
    <property type="entry name" value="RibD_C"/>
    <property type="match status" value="1"/>
</dbReference>
<protein>
    <submittedName>
        <fullName evidence="2">Dihydrofolate reductase family protein</fullName>
    </submittedName>
</protein>
<dbReference type="Proteomes" id="UP001409291">
    <property type="component" value="Unassembled WGS sequence"/>
</dbReference>
<gene>
    <name evidence="2" type="ORF">ABE541_19485</name>
</gene>
<evidence type="ECO:0000313" key="3">
    <source>
        <dbReference type="Proteomes" id="UP001409291"/>
    </source>
</evidence>
<feature type="domain" description="Bacterial bifunctional deaminase-reductase C-terminal" evidence="1">
    <location>
        <begin position="3"/>
        <end position="172"/>
    </location>
</feature>
<reference evidence="2 3" key="1">
    <citation type="submission" date="2024-04" db="EMBL/GenBank/DDBJ databases">
        <title>WGS of bacteria from Torrens River.</title>
        <authorList>
            <person name="Wyrsch E.R."/>
            <person name="Drigo B."/>
        </authorList>
    </citation>
    <scope>NUCLEOTIDE SEQUENCE [LARGE SCALE GENOMIC DNA]</scope>
    <source>
        <strain evidence="2 3">TWI391</strain>
    </source>
</reference>
<accession>A0ABV0BZN6</accession>
<organism evidence="2 3">
    <name type="scientific">Sphingobacterium kitahiroshimense</name>
    <dbReference type="NCBI Taxonomy" id="470446"/>
    <lineage>
        <taxon>Bacteria</taxon>
        <taxon>Pseudomonadati</taxon>
        <taxon>Bacteroidota</taxon>
        <taxon>Sphingobacteriia</taxon>
        <taxon>Sphingobacteriales</taxon>
        <taxon>Sphingobacteriaceae</taxon>
        <taxon>Sphingobacterium</taxon>
    </lineage>
</organism>
<dbReference type="InterPro" id="IPR002734">
    <property type="entry name" value="RibDG_C"/>
</dbReference>
<evidence type="ECO:0000259" key="1">
    <source>
        <dbReference type="Pfam" id="PF01872"/>
    </source>
</evidence>
<comment type="caution">
    <text evidence="2">The sequence shown here is derived from an EMBL/GenBank/DDBJ whole genome shotgun (WGS) entry which is preliminary data.</text>
</comment>
<dbReference type="RefSeq" id="WP_208697891.1">
    <property type="nucleotide sequence ID" value="NZ_JBDJNQ010000010.1"/>
</dbReference>
<keyword evidence="3" id="KW-1185">Reference proteome</keyword>
<name>A0ABV0BZN6_9SPHI</name>
<dbReference type="InterPro" id="IPR024072">
    <property type="entry name" value="DHFR-like_dom_sf"/>
</dbReference>
<proteinExistence type="predicted"/>
<dbReference type="Gene3D" id="3.40.430.10">
    <property type="entry name" value="Dihydrofolate Reductase, subunit A"/>
    <property type="match status" value="1"/>
</dbReference>
<evidence type="ECO:0000313" key="2">
    <source>
        <dbReference type="EMBL" id="MEN5379458.1"/>
    </source>
</evidence>